<evidence type="ECO:0000256" key="1">
    <source>
        <dbReference type="ARBA" id="ARBA00006547"/>
    </source>
</evidence>
<dbReference type="Gene3D" id="3.30.2140.10">
    <property type="entry name" value="Arylamine N-acetyltransferase"/>
    <property type="match status" value="1"/>
</dbReference>
<dbReference type="PANTHER" id="PTHR11786:SF0">
    <property type="entry name" value="ARYLAMINE N-ACETYLTRANSFERASE 4-RELATED"/>
    <property type="match status" value="1"/>
</dbReference>
<sequence length="289" mass="32424">MTSPHTGRPTTGRGWHGDLLDLDAYLERIGYAGERRPTREVLRALQRAHVTSIPFENFDVILGVPIPLDVESVQDKLVRRRRGGYCFEHVVLFAAALERLGFRFTGLLGRVTLGADKMLPATHALLAVEAEDDGRTWLCDVGFGSGPLEPIELADGVEADFEGRRFRVERRPGERGIDDWWLHEHRSDGWLDRHTFTLAPHHTIDYVVGSHYVSTHPRSPFVRRPFAQRFTAERLLVLDAAAVTTVRTDGSRAERKVDADEFGACLAEEFGIILPPEDVARLADRLDAA</sequence>
<dbReference type="AlphaFoldDB" id="A0A5N5W4P8"/>
<name>A0A5N5W4P8_STRMB</name>
<protein>
    <submittedName>
        <fullName evidence="3">Arylamine N-acetyltransferase</fullName>
    </submittedName>
</protein>
<proteinExistence type="inferred from homology"/>
<dbReference type="InterPro" id="IPR038765">
    <property type="entry name" value="Papain-like_cys_pep_sf"/>
</dbReference>
<evidence type="ECO:0000313" key="3">
    <source>
        <dbReference type="EMBL" id="KAB7839948.1"/>
    </source>
</evidence>
<accession>A0A5N5W4P8</accession>
<dbReference type="RefSeq" id="WP_152264512.1">
    <property type="nucleotide sequence ID" value="NZ_VOKX01000069.1"/>
</dbReference>
<dbReference type="SUPFAM" id="SSF54001">
    <property type="entry name" value="Cysteine proteinases"/>
    <property type="match status" value="1"/>
</dbReference>
<keyword evidence="3" id="KW-0808">Transferase</keyword>
<reference evidence="3 4" key="1">
    <citation type="journal article" date="2019" name="Microb. Cell Fact.">
        <title>Exploring novel herbicidin analogues by transcriptional regulator overexpression and MS/MS molecular networking.</title>
        <authorList>
            <person name="Shi Y."/>
            <person name="Gu R."/>
            <person name="Li Y."/>
            <person name="Wang X."/>
            <person name="Ren W."/>
            <person name="Li X."/>
            <person name="Wang L."/>
            <person name="Xie Y."/>
            <person name="Hong B."/>
        </authorList>
    </citation>
    <scope>NUCLEOTIDE SEQUENCE [LARGE SCALE GENOMIC DNA]</scope>
    <source>
        <strain evidence="3 4">US-43</strain>
    </source>
</reference>
<keyword evidence="4" id="KW-1185">Reference proteome</keyword>
<evidence type="ECO:0000256" key="2">
    <source>
        <dbReference type="RuleBase" id="RU003452"/>
    </source>
</evidence>
<dbReference type="Pfam" id="PF00797">
    <property type="entry name" value="Acetyltransf_2"/>
    <property type="match status" value="1"/>
</dbReference>
<dbReference type="OrthoDB" id="7181050at2"/>
<comment type="caution">
    <text evidence="3">The sequence shown here is derived from an EMBL/GenBank/DDBJ whole genome shotgun (WGS) entry which is preliminary data.</text>
</comment>
<gene>
    <name evidence="3" type="ORF">FRZ00_20730</name>
</gene>
<dbReference type="Gene3D" id="2.40.128.150">
    <property type="entry name" value="Cysteine proteinases"/>
    <property type="match status" value="1"/>
</dbReference>
<evidence type="ECO:0000313" key="4">
    <source>
        <dbReference type="Proteomes" id="UP000327000"/>
    </source>
</evidence>
<dbReference type="PANTHER" id="PTHR11786">
    <property type="entry name" value="N-HYDROXYARYLAMINE O-ACETYLTRANSFERASE"/>
    <property type="match status" value="1"/>
</dbReference>
<comment type="similarity">
    <text evidence="1 2">Belongs to the arylamine N-acetyltransferase family.</text>
</comment>
<dbReference type="EMBL" id="VOKX01000069">
    <property type="protein sequence ID" value="KAB7839948.1"/>
    <property type="molecule type" value="Genomic_DNA"/>
</dbReference>
<dbReference type="Proteomes" id="UP000327000">
    <property type="component" value="Unassembled WGS sequence"/>
</dbReference>
<dbReference type="InterPro" id="IPR001447">
    <property type="entry name" value="Arylamine_N-AcTrfase"/>
</dbReference>
<dbReference type="GO" id="GO:0016407">
    <property type="term" value="F:acetyltransferase activity"/>
    <property type="evidence" value="ECO:0007669"/>
    <property type="project" value="InterPro"/>
</dbReference>
<dbReference type="PRINTS" id="PR01543">
    <property type="entry name" value="ANATRNSFRASE"/>
</dbReference>
<organism evidence="3 4">
    <name type="scientific">Streptomyces mobaraensis</name>
    <name type="common">Streptoverticillium mobaraense</name>
    <dbReference type="NCBI Taxonomy" id="35621"/>
    <lineage>
        <taxon>Bacteria</taxon>
        <taxon>Bacillati</taxon>
        <taxon>Actinomycetota</taxon>
        <taxon>Actinomycetes</taxon>
        <taxon>Kitasatosporales</taxon>
        <taxon>Streptomycetaceae</taxon>
        <taxon>Streptomyces</taxon>
    </lineage>
</organism>